<sequence>MNKTLCRISGVLALAFLTATPALRAQDALLVNIPFAFTAGKMTLPAGEYRIQKAADTSPALLIQRADGSASGLVMSMAVDTNRGQNQQSKAVFHK</sequence>
<proteinExistence type="predicted"/>
<evidence type="ECO:0000313" key="3">
    <source>
        <dbReference type="Proteomes" id="UP000567293"/>
    </source>
</evidence>
<feature type="non-terminal residue" evidence="2">
    <location>
        <position position="95"/>
    </location>
</feature>
<evidence type="ECO:0000313" key="2">
    <source>
        <dbReference type="EMBL" id="MBA0085494.1"/>
    </source>
</evidence>
<protein>
    <submittedName>
        <fullName evidence="2">Uncharacterized protein</fullName>
    </submittedName>
</protein>
<evidence type="ECO:0000256" key="1">
    <source>
        <dbReference type="SAM" id="SignalP"/>
    </source>
</evidence>
<keyword evidence="1" id="KW-0732">Signal</keyword>
<reference evidence="2" key="1">
    <citation type="submission" date="2020-06" db="EMBL/GenBank/DDBJ databases">
        <title>Legume-microbial interactions unlock mineral nutrients during tropical forest succession.</title>
        <authorList>
            <person name="Epihov D.Z."/>
        </authorList>
    </citation>
    <scope>NUCLEOTIDE SEQUENCE [LARGE SCALE GENOMIC DNA]</scope>
    <source>
        <strain evidence="2">Pan2503</strain>
    </source>
</reference>
<organism evidence="2 3">
    <name type="scientific">Candidatus Acidiferrum panamense</name>
    <dbReference type="NCBI Taxonomy" id="2741543"/>
    <lineage>
        <taxon>Bacteria</taxon>
        <taxon>Pseudomonadati</taxon>
        <taxon>Acidobacteriota</taxon>
        <taxon>Terriglobia</taxon>
        <taxon>Candidatus Acidiferrales</taxon>
        <taxon>Candidatus Acidiferrum</taxon>
    </lineage>
</organism>
<gene>
    <name evidence="2" type="ORF">HRJ53_10900</name>
</gene>
<comment type="caution">
    <text evidence="2">The sequence shown here is derived from an EMBL/GenBank/DDBJ whole genome shotgun (WGS) entry which is preliminary data.</text>
</comment>
<accession>A0A7V8NQ50</accession>
<feature type="signal peptide" evidence="1">
    <location>
        <begin position="1"/>
        <end position="24"/>
    </location>
</feature>
<dbReference type="AlphaFoldDB" id="A0A7V8NQ50"/>
<dbReference type="EMBL" id="JACDQQ010001055">
    <property type="protein sequence ID" value="MBA0085494.1"/>
    <property type="molecule type" value="Genomic_DNA"/>
</dbReference>
<feature type="chain" id="PRO_5030826436" evidence="1">
    <location>
        <begin position="25"/>
        <end position="95"/>
    </location>
</feature>
<keyword evidence="3" id="KW-1185">Reference proteome</keyword>
<name>A0A7V8NQ50_9BACT</name>
<dbReference type="Proteomes" id="UP000567293">
    <property type="component" value="Unassembled WGS sequence"/>
</dbReference>